<evidence type="ECO:0000256" key="2">
    <source>
        <dbReference type="ARBA" id="ARBA00023015"/>
    </source>
</evidence>
<evidence type="ECO:0000256" key="4">
    <source>
        <dbReference type="ARBA" id="ARBA00023125"/>
    </source>
</evidence>
<comment type="caution">
    <text evidence="8">The sequence shown here is derived from an EMBL/GenBank/DDBJ whole genome shotgun (WGS) entry which is preliminary data.</text>
</comment>
<evidence type="ECO:0000256" key="1">
    <source>
        <dbReference type="ARBA" id="ARBA00010641"/>
    </source>
</evidence>
<evidence type="ECO:0000259" key="7">
    <source>
        <dbReference type="Pfam" id="PF08281"/>
    </source>
</evidence>
<dbReference type="GO" id="GO:0016987">
    <property type="term" value="F:sigma factor activity"/>
    <property type="evidence" value="ECO:0007669"/>
    <property type="project" value="UniProtKB-KW"/>
</dbReference>
<evidence type="ECO:0000313" key="8">
    <source>
        <dbReference type="EMBL" id="MCA9729526.1"/>
    </source>
</evidence>
<dbReference type="InterPro" id="IPR013324">
    <property type="entry name" value="RNA_pol_sigma_r3/r4-like"/>
</dbReference>
<gene>
    <name evidence="8" type="ORF">KC729_17700</name>
</gene>
<dbReference type="SUPFAM" id="SSF88946">
    <property type="entry name" value="Sigma2 domain of RNA polymerase sigma factors"/>
    <property type="match status" value="1"/>
</dbReference>
<dbReference type="GO" id="GO:0006352">
    <property type="term" value="P:DNA-templated transcription initiation"/>
    <property type="evidence" value="ECO:0007669"/>
    <property type="project" value="InterPro"/>
</dbReference>
<dbReference type="InterPro" id="IPR014284">
    <property type="entry name" value="RNA_pol_sigma-70_dom"/>
</dbReference>
<dbReference type="InterPro" id="IPR013325">
    <property type="entry name" value="RNA_pol_sigma_r2"/>
</dbReference>
<reference evidence="8" key="1">
    <citation type="submission" date="2020-04" db="EMBL/GenBank/DDBJ databases">
        <authorList>
            <person name="Zhang T."/>
        </authorList>
    </citation>
    <scope>NUCLEOTIDE SEQUENCE</scope>
    <source>
        <strain evidence="8">HKST-UBA01</strain>
    </source>
</reference>
<dbReference type="InterPro" id="IPR039425">
    <property type="entry name" value="RNA_pol_sigma-70-like"/>
</dbReference>
<accession>A0A956M1M3</accession>
<dbReference type="CDD" id="cd06171">
    <property type="entry name" value="Sigma70_r4"/>
    <property type="match status" value="1"/>
</dbReference>
<dbReference type="Gene3D" id="1.10.1740.10">
    <property type="match status" value="1"/>
</dbReference>
<organism evidence="8 9">
    <name type="scientific">Eiseniibacteriota bacterium</name>
    <dbReference type="NCBI Taxonomy" id="2212470"/>
    <lineage>
        <taxon>Bacteria</taxon>
        <taxon>Candidatus Eiseniibacteriota</taxon>
    </lineage>
</organism>
<sequence>MNGDERHWIQRARAGDAGALRALYETHVDGIYRLAYRMGGNAMQAEDWTQESFVRAFSRLEGYRGEASFRTWLGAVAMSVILTGLGRVRRDRSVLVPESESAAAGVSQEPADVALRLAVTQAIDELPDLLRSAFVLHEVEGFPVAEIAAMLDAPVGTIKARLFRAREKLRASLGEEIRPDPRHSEAQ</sequence>
<dbReference type="Proteomes" id="UP000697710">
    <property type="component" value="Unassembled WGS sequence"/>
</dbReference>
<feature type="domain" description="RNA polymerase sigma factor 70 region 4 type 2" evidence="7">
    <location>
        <begin position="117"/>
        <end position="169"/>
    </location>
</feature>
<feature type="domain" description="RNA polymerase sigma-70 region 2" evidence="6">
    <location>
        <begin position="23"/>
        <end position="89"/>
    </location>
</feature>
<reference evidence="8" key="2">
    <citation type="journal article" date="2021" name="Microbiome">
        <title>Successional dynamics and alternative stable states in a saline activated sludge microbial community over 9 years.</title>
        <authorList>
            <person name="Wang Y."/>
            <person name="Ye J."/>
            <person name="Ju F."/>
            <person name="Liu L."/>
            <person name="Boyd J.A."/>
            <person name="Deng Y."/>
            <person name="Parks D.H."/>
            <person name="Jiang X."/>
            <person name="Yin X."/>
            <person name="Woodcroft B.J."/>
            <person name="Tyson G.W."/>
            <person name="Hugenholtz P."/>
            <person name="Polz M.F."/>
            <person name="Zhang T."/>
        </authorList>
    </citation>
    <scope>NUCLEOTIDE SEQUENCE</scope>
    <source>
        <strain evidence="8">HKST-UBA01</strain>
    </source>
</reference>
<dbReference type="Pfam" id="PF04542">
    <property type="entry name" value="Sigma70_r2"/>
    <property type="match status" value="1"/>
</dbReference>
<dbReference type="GO" id="GO:0003677">
    <property type="term" value="F:DNA binding"/>
    <property type="evidence" value="ECO:0007669"/>
    <property type="project" value="UniProtKB-KW"/>
</dbReference>
<dbReference type="InterPro" id="IPR013249">
    <property type="entry name" value="RNA_pol_sigma70_r4_t2"/>
</dbReference>
<evidence type="ECO:0000256" key="5">
    <source>
        <dbReference type="ARBA" id="ARBA00023163"/>
    </source>
</evidence>
<dbReference type="AlphaFoldDB" id="A0A956M1M3"/>
<name>A0A956M1M3_UNCEI</name>
<dbReference type="EMBL" id="JAGQHR010000732">
    <property type="protein sequence ID" value="MCA9729526.1"/>
    <property type="molecule type" value="Genomic_DNA"/>
</dbReference>
<proteinExistence type="inferred from homology"/>
<dbReference type="InterPro" id="IPR036388">
    <property type="entry name" value="WH-like_DNA-bd_sf"/>
</dbReference>
<dbReference type="InterPro" id="IPR007627">
    <property type="entry name" value="RNA_pol_sigma70_r2"/>
</dbReference>
<keyword evidence="4" id="KW-0238">DNA-binding</keyword>
<dbReference type="SUPFAM" id="SSF88659">
    <property type="entry name" value="Sigma3 and sigma4 domains of RNA polymerase sigma factors"/>
    <property type="match status" value="1"/>
</dbReference>
<dbReference type="PANTHER" id="PTHR43133:SF8">
    <property type="entry name" value="RNA POLYMERASE SIGMA FACTOR HI_1459-RELATED"/>
    <property type="match status" value="1"/>
</dbReference>
<evidence type="ECO:0000256" key="3">
    <source>
        <dbReference type="ARBA" id="ARBA00023082"/>
    </source>
</evidence>
<dbReference type="Pfam" id="PF08281">
    <property type="entry name" value="Sigma70_r4_2"/>
    <property type="match status" value="1"/>
</dbReference>
<protein>
    <submittedName>
        <fullName evidence="8">RNA polymerase sigma factor</fullName>
    </submittedName>
</protein>
<keyword evidence="2" id="KW-0805">Transcription regulation</keyword>
<dbReference type="Gene3D" id="1.10.10.10">
    <property type="entry name" value="Winged helix-like DNA-binding domain superfamily/Winged helix DNA-binding domain"/>
    <property type="match status" value="1"/>
</dbReference>
<comment type="similarity">
    <text evidence="1">Belongs to the sigma-70 factor family. ECF subfamily.</text>
</comment>
<keyword evidence="3" id="KW-0731">Sigma factor</keyword>
<dbReference type="PANTHER" id="PTHR43133">
    <property type="entry name" value="RNA POLYMERASE ECF-TYPE SIGMA FACTO"/>
    <property type="match status" value="1"/>
</dbReference>
<keyword evidence="5" id="KW-0804">Transcription</keyword>
<evidence type="ECO:0000259" key="6">
    <source>
        <dbReference type="Pfam" id="PF04542"/>
    </source>
</evidence>
<evidence type="ECO:0000313" key="9">
    <source>
        <dbReference type="Proteomes" id="UP000697710"/>
    </source>
</evidence>
<dbReference type="NCBIfam" id="TIGR02937">
    <property type="entry name" value="sigma70-ECF"/>
    <property type="match status" value="1"/>
</dbReference>